<dbReference type="Pfam" id="PF00550">
    <property type="entry name" value="PP-binding"/>
    <property type="match status" value="1"/>
</dbReference>
<accession>A0AAE8N652</accession>
<evidence type="ECO:0000256" key="2">
    <source>
        <dbReference type="ARBA" id="ARBA00022553"/>
    </source>
</evidence>
<evidence type="ECO:0000259" key="4">
    <source>
        <dbReference type="PROSITE" id="PS50075"/>
    </source>
</evidence>
<dbReference type="SUPFAM" id="SSF47336">
    <property type="entry name" value="ACP-like"/>
    <property type="match status" value="1"/>
</dbReference>
<evidence type="ECO:0000256" key="3">
    <source>
        <dbReference type="ARBA" id="ARBA00022857"/>
    </source>
</evidence>
<dbReference type="GO" id="GO:0031177">
    <property type="term" value="F:phosphopantetheine binding"/>
    <property type="evidence" value="ECO:0007669"/>
    <property type="project" value="InterPro"/>
</dbReference>
<dbReference type="InterPro" id="IPR036291">
    <property type="entry name" value="NAD(P)-bd_dom_sf"/>
</dbReference>
<organism evidence="5 6">
    <name type="scientific">Cephalotrichum gorgonifer</name>
    <dbReference type="NCBI Taxonomy" id="2041049"/>
    <lineage>
        <taxon>Eukaryota</taxon>
        <taxon>Fungi</taxon>
        <taxon>Dikarya</taxon>
        <taxon>Ascomycota</taxon>
        <taxon>Pezizomycotina</taxon>
        <taxon>Sordariomycetes</taxon>
        <taxon>Hypocreomycetidae</taxon>
        <taxon>Microascales</taxon>
        <taxon>Microascaceae</taxon>
        <taxon>Cephalotrichum</taxon>
    </lineage>
</organism>
<proteinExistence type="predicted"/>
<keyword evidence="2" id="KW-0597">Phosphoprotein</keyword>
<dbReference type="SMART" id="SM00823">
    <property type="entry name" value="PKS_PP"/>
    <property type="match status" value="1"/>
</dbReference>
<dbReference type="PANTHER" id="PTHR43439">
    <property type="entry name" value="PHENYLACETATE-COENZYME A LIGASE"/>
    <property type="match status" value="1"/>
</dbReference>
<dbReference type="PROSITE" id="PS00455">
    <property type="entry name" value="AMP_BINDING"/>
    <property type="match status" value="1"/>
</dbReference>
<dbReference type="Gene3D" id="1.10.1200.10">
    <property type="entry name" value="ACP-like"/>
    <property type="match status" value="1"/>
</dbReference>
<dbReference type="InterPro" id="IPR036736">
    <property type="entry name" value="ACP-like_sf"/>
</dbReference>
<dbReference type="Gene3D" id="3.40.50.720">
    <property type="entry name" value="NAD(P)-binding Rossmann-like Domain"/>
    <property type="match status" value="1"/>
</dbReference>
<dbReference type="Gene3D" id="3.40.50.12780">
    <property type="entry name" value="N-terminal domain of ligase-like"/>
    <property type="match status" value="1"/>
</dbReference>
<feature type="domain" description="Carrier" evidence="4">
    <location>
        <begin position="562"/>
        <end position="646"/>
    </location>
</feature>
<protein>
    <submittedName>
        <fullName evidence="5">Related to nonribosomal peptide synthetase MxcG (Component of the myxochelin iron transport regulon)</fullName>
    </submittedName>
</protein>
<gene>
    <name evidence="5" type="ORF">DNG_09028</name>
</gene>
<dbReference type="EMBL" id="ONZQ02000015">
    <property type="protein sequence ID" value="SPO06339.1"/>
    <property type="molecule type" value="Genomic_DNA"/>
</dbReference>
<dbReference type="Pfam" id="PF00501">
    <property type="entry name" value="AMP-binding"/>
    <property type="match status" value="1"/>
</dbReference>
<dbReference type="Proteomes" id="UP001187682">
    <property type="component" value="Unassembled WGS sequence"/>
</dbReference>
<dbReference type="PANTHER" id="PTHR43439:SF2">
    <property type="entry name" value="ENZYME, PUTATIVE (JCVI)-RELATED"/>
    <property type="match status" value="1"/>
</dbReference>
<reference evidence="5" key="1">
    <citation type="submission" date="2018-03" db="EMBL/GenBank/DDBJ databases">
        <authorList>
            <person name="Guldener U."/>
        </authorList>
    </citation>
    <scope>NUCLEOTIDE SEQUENCE</scope>
</reference>
<dbReference type="Pfam" id="PF23562">
    <property type="entry name" value="AMP-binding_C_3"/>
    <property type="match status" value="1"/>
</dbReference>
<keyword evidence="1" id="KW-0596">Phosphopantetheine</keyword>
<comment type="caution">
    <text evidence="5">The sequence shown here is derived from an EMBL/GenBank/DDBJ whole genome shotgun (WGS) entry which is preliminary data.</text>
</comment>
<evidence type="ECO:0000313" key="6">
    <source>
        <dbReference type="Proteomes" id="UP001187682"/>
    </source>
</evidence>
<keyword evidence="6" id="KW-1185">Reference proteome</keyword>
<dbReference type="SUPFAM" id="SSF56801">
    <property type="entry name" value="Acetyl-CoA synthetase-like"/>
    <property type="match status" value="1"/>
</dbReference>
<dbReference type="SUPFAM" id="SSF51735">
    <property type="entry name" value="NAD(P)-binding Rossmann-fold domains"/>
    <property type="match status" value="1"/>
</dbReference>
<dbReference type="InterPro" id="IPR020845">
    <property type="entry name" value="AMP-binding_CS"/>
</dbReference>
<keyword evidence="3" id="KW-0521">NADP</keyword>
<evidence type="ECO:0000313" key="5">
    <source>
        <dbReference type="EMBL" id="SPO06339.1"/>
    </source>
</evidence>
<dbReference type="InterPro" id="IPR013120">
    <property type="entry name" value="FAR_NAD-bd"/>
</dbReference>
<sequence length="1053" mass="116766">MAGASSVKPAYGRRLMIDIIDGHAMNNPSRTWLLTPRSSDPADGWKPVTFKDGSKAIDRIAHKIIETSGHPPSGEFPTIAYIGPNDIRYIIFMFGAIKAGYQALFISPRNSHEGQMNLFHRTNCNTICFDFSFRKVVQPLLQERDMLSIMASPVDQWFPQEEVPHFPYEKSFDQARWEPFTVLHTSGSTGLPKPIICRQGMISISDAYHHLPEWHGTKICMQAWADKGSVLLDLMPLFHAAGLYLTITMTLFWDMVVALAIPEKPLSSDLTLECLTSLKPDSVMMPPVILEDISQSKESMNVLSKLNFVAFGGGSLAPKAGDELVRNGVTLENIISSTEFAPFPVYMQPGRTMWQWFIINSEVFGCEWRNTDAGPDIFEQVIVRKAKDPGLQGFFYTFPDLDEFHTKDLFRKHPTLSDHWFYHGRSDDVIVFSNGEKLNPVTIESIIMGHPDLHGALVVGTNRFQPALLLEPKEPLKTEDEENKLVDSVWPLVVRANKETVAHGQIGRKFIRVTKPEKPFLRASKGTIQRAGTVKMYSEYIDQLYEKAGQTSASDAIPVDISSENGMVESVAKIFAVVEGVDAPPDPDTDFFQSGVDSMQVISASRLLRASLESAGVHTSADALATRVIYGNPTPRKLAHYLFSLVKSGLEGEETAAEHEISAMRTQVERYTRSLPAKIQGKQPPSDDAQTILLTGSTGGLGSYLLDFMCSSPTVKKVICLNRVENGRERQTQVSSGRGLRTDFHKVEFLHADLSKGTLGLDYKEDYGRLKNEVDRIIHNQWPVNFNLSVESFEPHIRGVRHLVDFSASAKKAVPITFISSIGAVDGWKEPHPVPESSIGDMTISSTGYGRSKLVSSLILEKATEESGVPTEIIRVGQIAGPLAKQGVWNRQEWLPSIIASSVYLGSLPGDLGAMETVDWTPIEAIAQMVLEVSGITSRVSLPDVSGYFHGVNPSTTTWGQLAPAVKDFYGGRLKSLVPFAQWVQELDQSQTASDDVNKNPAVKLLDTYRGMSAGSGHVDMDMKRTKKYSRTMRELGPISPELMKHWCGQWGF</sequence>
<dbReference type="PROSITE" id="PS50075">
    <property type="entry name" value="CARRIER"/>
    <property type="match status" value="1"/>
</dbReference>
<dbReference type="InterPro" id="IPR000873">
    <property type="entry name" value="AMP-dep_synth/lig_dom"/>
</dbReference>
<dbReference type="InterPro" id="IPR051414">
    <property type="entry name" value="Adenylate-forming_Reductase"/>
</dbReference>
<evidence type="ECO:0000256" key="1">
    <source>
        <dbReference type="ARBA" id="ARBA00022450"/>
    </source>
</evidence>
<dbReference type="InterPro" id="IPR042099">
    <property type="entry name" value="ANL_N_sf"/>
</dbReference>
<dbReference type="Pfam" id="PF07993">
    <property type="entry name" value="NAD_binding_4"/>
    <property type="match status" value="1"/>
</dbReference>
<dbReference type="InterPro" id="IPR009081">
    <property type="entry name" value="PP-bd_ACP"/>
</dbReference>
<dbReference type="InterPro" id="IPR020806">
    <property type="entry name" value="PKS_PP-bd"/>
</dbReference>
<dbReference type="AlphaFoldDB" id="A0AAE8N652"/>
<name>A0AAE8N652_9PEZI</name>